<dbReference type="HOGENOM" id="CLU_741274_0_0_11"/>
<dbReference type="eggNOG" id="COG0467">
    <property type="taxonomic scope" value="Bacteria"/>
</dbReference>
<evidence type="ECO:0000313" key="1">
    <source>
        <dbReference type="EMBL" id="AGS34260.1"/>
    </source>
</evidence>
<dbReference type="Proteomes" id="UP000015388">
    <property type="component" value="Chromosome"/>
</dbReference>
<protein>
    <submittedName>
        <fullName evidence="1">Uncharacterized protein</fullName>
    </submittedName>
</protein>
<reference evidence="1 2" key="1">
    <citation type="submission" date="2012-11" db="EMBL/GenBank/DDBJ databases">
        <title>The complete genome sequence of Corynebacterium maris Coryn-1 (=DSM 45190).</title>
        <authorList>
            <person name="Schaffert L."/>
            <person name="Albersmeier A."/>
            <person name="Kalinowski J."/>
            <person name="Ruckert C."/>
        </authorList>
    </citation>
    <scope>NUCLEOTIDE SEQUENCE [LARGE SCALE GENOMIC DNA]</scope>
    <source>
        <strain evidence="2">Coryn-1</strain>
    </source>
</reference>
<name>S5T123_9CORY</name>
<dbReference type="InterPro" id="IPR027417">
    <property type="entry name" value="P-loop_NTPase"/>
</dbReference>
<dbReference type="PATRIC" id="fig|1224163.3.peg.776"/>
<keyword evidence="2" id="KW-1185">Reference proteome</keyword>
<evidence type="ECO:0000313" key="2">
    <source>
        <dbReference type="Proteomes" id="UP000015388"/>
    </source>
</evidence>
<dbReference type="SUPFAM" id="SSF52540">
    <property type="entry name" value="P-loop containing nucleoside triphosphate hydrolases"/>
    <property type="match status" value="1"/>
</dbReference>
<dbReference type="Gene3D" id="3.40.50.300">
    <property type="entry name" value="P-loop containing nucleotide triphosphate hydrolases"/>
    <property type="match status" value="1"/>
</dbReference>
<dbReference type="AlphaFoldDB" id="S5T123"/>
<gene>
    <name evidence="1" type="ORF">B841_03885</name>
</gene>
<accession>S5T123</accession>
<dbReference type="EMBL" id="CP003924">
    <property type="protein sequence ID" value="AGS34260.1"/>
    <property type="molecule type" value="Genomic_DNA"/>
</dbReference>
<dbReference type="Pfam" id="PF13481">
    <property type="entry name" value="AAA_25"/>
    <property type="match status" value="1"/>
</dbReference>
<sequence length="373" mass="42408">MASHASTLHEYRERRIQEKVIELEIFEEAKRRVSSSAIDDLLERLQSTVALQDFLSRPTESTEWLIEGLQPMNTRVLLAAQAKAGKTTLVTNLIKALADEEMFLDHYPTKFHGTVTLIDNEMNDAMLQRWLKRLNIRNPESVRIVTLRGHEADFNILNEQVRRRWAEILRGTDYLILDCLRPIMDALALDENREAGTFLSAFGQLLYDAEIDNSLLVHHMGHNGDRARGDSRITDWPDATWKLMIENQARHRSLSAIGRDVDEVGVMLQKSANGALRVRPEMSSQSQNLEGADSKEIDAADWVLEILAREDEGRAKSWLTRTKWSQAKGQGHPVPKKKDIEPAVESLLATGHLLEESVSGGTRYRINKEERVS</sequence>
<organism evidence="1 2">
    <name type="scientific">Corynebacterium maris DSM 45190</name>
    <dbReference type="NCBI Taxonomy" id="1224163"/>
    <lineage>
        <taxon>Bacteria</taxon>
        <taxon>Bacillati</taxon>
        <taxon>Actinomycetota</taxon>
        <taxon>Actinomycetes</taxon>
        <taxon>Mycobacteriales</taxon>
        <taxon>Corynebacteriaceae</taxon>
        <taxon>Corynebacterium</taxon>
    </lineage>
</organism>
<proteinExistence type="predicted"/>
<dbReference type="KEGG" id="cmd:B841_03885"/>